<evidence type="ECO:0000256" key="2">
    <source>
        <dbReference type="ARBA" id="ARBA00022827"/>
    </source>
</evidence>
<evidence type="ECO:0000256" key="3">
    <source>
        <dbReference type="ARBA" id="ARBA00023002"/>
    </source>
</evidence>
<feature type="domain" description="FAD-binding" evidence="4">
    <location>
        <begin position="10"/>
        <end position="371"/>
    </location>
</feature>
<evidence type="ECO:0000256" key="1">
    <source>
        <dbReference type="ARBA" id="ARBA00022630"/>
    </source>
</evidence>
<dbReference type="SUPFAM" id="SSF51905">
    <property type="entry name" value="FAD/NAD(P)-binding domain"/>
    <property type="match status" value="1"/>
</dbReference>
<keyword evidence="2" id="KW-0274">FAD</keyword>
<reference evidence="6" key="2">
    <citation type="journal article" date="2018" name="Nat. Commun.">
        <title>Extreme sensitivity to ultraviolet light in the fungal pathogen causing white-nose syndrome of bats.</title>
        <authorList>
            <person name="Palmer J.M."/>
            <person name="Drees K.P."/>
            <person name="Foster J.T."/>
            <person name="Lindner D.L."/>
        </authorList>
    </citation>
    <scope>NUCLEOTIDE SEQUENCE [LARGE SCALE GENOMIC DNA]</scope>
    <source>
        <strain evidence="6">UAMH 10579</strain>
    </source>
</reference>
<evidence type="ECO:0000259" key="4">
    <source>
        <dbReference type="Pfam" id="PF01494"/>
    </source>
</evidence>
<dbReference type="GO" id="GO:0016491">
    <property type="term" value="F:oxidoreductase activity"/>
    <property type="evidence" value="ECO:0007669"/>
    <property type="project" value="UniProtKB-KW"/>
</dbReference>
<sequence>MPSFTATEEFEVIICGCGPTGALLSANLGRLGVKHLILEKESAITSDPRGIVLDEDGIRCVQGVGKYEELFREVGQSLGLFRFINGGNGLTCKPFLQFNENSITGGTGHVGFMSHKQPILEKHLRLAMNTTFCDFRPNSTITAIAEDENLVHVEYTDGNGQTQKVSAKFFVGADGKTGYTRKKYLEPRGVVMERSDGFRYEAEWVALNWRLTLPTLKSHPEFPLWELGYAPEQVYDLFFPPYFNFICDPARPAVCGRFGLAEDRLWRFEFVVKDGEDGNQMSTQDETKKIILPYLRHPGKKYGLSKDVSWPEDCIEYIRSRPFTFSARSCNRWSLGRVVLCGDAAHVFPPFGGQGIASGFRDAISLAWRLRVATSPSCKDYDFLFRGWYLERKQQLERSLAATIANGNYCNEPSRIKALFRNLYLWAVQLVPSWKRSLEQGPRAQGMTKYEWAAGMPFLPQFGGGKSFPQVFCAPIDGPAPSTPMFTDDAIFRSEKKGCFQIVALLDSPDQLPLAVGNIKSVSRQIENGTILNTAETTYVVDNQFGSVPVDSPDLKVLNRSTPCVRILDAEEYTAAGITDAALATNLTRPAPLYYDPHRIKKDLGASVVYVIVRWDRMVFASCQNVGELREALDLVPNCIYGSI</sequence>
<keyword evidence="6" id="KW-1185">Reference proteome</keyword>
<proteinExistence type="predicted"/>
<dbReference type="InterPro" id="IPR036188">
    <property type="entry name" value="FAD/NAD-bd_sf"/>
</dbReference>
<dbReference type="InterPro" id="IPR050631">
    <property type="entry name" value="PheA/TfdB_FAD_monoxygenase"/>
</dbReference>
<dbReference type="GO" id="GO:0071949">
    <property type="term" value="F:FAD binding"/>
    <property type="evidence" value="ECO:0007669"/>
    <property type="project" value="InterPro"/>
</dbReference>
<keyword evidence="3" id="KW-0560">Oxidoreductase</keyword>
<dbReference type="STRING" id="342668.A0A1B8GY94"/>
<gene>
    <name evidence="5" type="ORF">VE01_01110</name>
</gene>
<dbReference type="InterPro" id="IPR002938">
    <property type="entry name" value="FAD-bd"/>
</dbReference>
<dbReference type="PANTHER" id="PTHR43476">
    <property type="entry name" value="3-(3-HYDROXY-PHENYL)PROPIONATE/3-HYDROXYCINNAMIC ACID HYDROXYLASE"/>
    <property type="match status" value="1"/>
</dbReference>
<evidence type="ECO:0000313" key="6">
    <source>
        <dbReference type="Proteomes" id="UP000091956"/>
    </source>
</evidence>
<protein>
    <recommendedName>
        <fullName evidence="4">FAD-binding domain-containing protein</fullName>
    </recommendedName>
</protein>
<dbReference type="PANTHER" id="PTHR43476:SF3">
    <property type="entry name" value="FAD-BINDING MONOOXYGENASE"/>
    <property type="match status" value="1"/>
</dbReference>
<accession>A0A1B8GY94</accession>
<dbReference type="PRINTS" id="PR00420">
    <property type="entry name" value="RNGMNOXGNASE"/>
</dbReference>
<dbReference type="EMBL" id="KV460208">
    <property type="protein sequence ID" value="OBU00813.1"/>
    <property type="molecule type" value="Genomic_DNA"/>
</dbReference>
<dbReference type="Proteomes" id="UP000091956">
    <property type="component" value="Unassembled WGS sequence"/>
</dbReference>
<organism evidence="5 6">
    <name type="scientific">Pseudogymnoascus verrucosus</name>
    <dbReference type="NCBI Taxonomy" id="342668"/>
    <lineage>
        <taxon>Eukaryota</taxon>
        <taxon>Fungi</taxon>
        <taxon>Dikarya</taxon>
        <taxon>Ascomycota</taxon>
        <taxon>Pezizomycotina</taxon>
        <taxon>Leotiomycetes</taxon>
        <taxon>Thelebolales</taxon>
        <taxon>Thelebolaceae</taxon>
        <taxon>Pseudogymnoascus</taxon>
    </lineage>
</organism>
<reference evidence="5 6" key="1">
    <citation type="submission" date="2016-03" db="EMBL/GenBank/DDBJ databases">
        <title>Comparative genomics of Pseudogymnoascus destructans, the fungus causing white-nose syndrome of bats.</title>
        <authorList>
            <person name="Palmer J.M."/>
            <person name="Drees K.P."/>
            <person name="Foster J.T."/>
            <person name="Lindner D.L."/>
        </authorList>
    </citation>
    <scope>NUCLEOTIDE SEQUENCE [LARGE SCALE GENOMIC DNA]</scope>
    <source>
        <strain evidence="5 6">UAMH 10579</strain>
    </source>
</reference>
<dbReference type="GeneID" id="28834496"/>
<evidence type="ECO:0000313" key="5">
    <source>
        <dbReference type="EMBL" id="OBU00813.1"/>
    </source>
</evidence>
<dbReference type="Pfam" id="PF01494">
    <property type="entry name" value="FAD_binding_3"/>
    <property type="match status" value="1"/>
</dbReference>
<dbReference type="Gene3D" id="3.50.50.60">
    <property type="entry name" value="FAD/NAD(P)-binding domain"/>
    <property type="match status" value="2"/>
</dbReference>
<name>A0A1B8GY94_9PEZI</name>
<dbReference type="AlphaFoldDB" id="A0A1B8GY94"/>
<dbReference type="RefSeq" id="XP_018134545.1">
    <property type="nucleotide sequence ID" value="XM_018270637.2"/>
</dbReference>
<keyword evidence="1" id="KW-0285">Flavoprotein</keyword>